<evidence type="ECO:0000313" key="3">
    <source>
        <dbReference type="EMBL" id="CAI9741230.1"/>
    </source>
</evidence>
<dbReference type="Pfam" id="PF00531">
    <property type="entry name" value="Death"/>
    <property type="match status" value="1"/>
</dbReference>
<dbReference type="PANTHER" id="PTHR15077:SF12">
    <property type="entry name" value="DEATH DOMAIN-CONTAINING PROTEIN"/>
    <property type="match status" value="1"/>
</dbReference>
<dbReference type="PANTHER" id="PTHR15077">
    <property type="entry name" value="FAS-ASSOCIATING DEATH DOMAIN-CONTAINING PROTEIN FADD"/>
    <property type="match status" value="1"/>
</dbReference>
<proteinExistence type="predicted"/>
<protein>
    <submittedName>
        <fullName evidence="3">Receptor-interacting serine serine/threonine-protein kinase 1-like</fullName>
    </submittedName>
</protein>
<dbReference type="InterPro" id="IPR011029">
    <property type="entry name" value="DEATH-like_dom_sf"/>
</dbReference>
<organism evidence="3 4">
    <name type="scientific">Octopus vulgaris</name>
    <name type="common">Common octopus</name>
    <dbReference type="NCBI Taxonomy" id="6645"/>
    <lineage>
        <taxon>Eukaryota</taxon>
        <taxon>Metazoa</taxon>
        <taxon>Spiralia</taxon>
        <taxon>Lophotrochozoa</taxon>
        <taxon>Mollusca</taxon>
        <taxon>Cephalopoda</taxon>
        <taxon>Coleoidea</taxon>
        <taxon>Octopodiformes</taxon>
        <taxon>Octopoda</taxon>
        <taxon>Incirrata</taxon>
        <taxon>Octopodidae</taxon>
        <taxon>Octopus</taxon>
    </lineage>
</organism>
<dbReference type="SMART" id="SM00005">
    <property type="entry name" value="DEATH"/>
    <property type="match status" value="1"/>
</dbReference>
<feature type="domain" description="Death" evidence="2">
    <location>
        <begin position="216"/>
        <end position="297"/>
    </location>
</feature>
<feature type="compositionally biased region" description="Basic and acidic residues" evidence="1">
    <location>
        <begin position="1"/>
        <end position="11"/>
    </location>
</feature>
<dbReference type="GO" id="GO:0007165">
    <property type="term" value="P:signal transduction"/>
    <property type="evidence" value="ECO:0007669"/>
    <property type="project" value="InterPro"/>
</dbReference>
<dbReference type="AlphaFoldDB" id="A0AA36FJH0"/>
<name>A0AA36FJH0_OCTVU</name>
<feature type="compositionally biased region" description="Basic and acidic residues" evidence="1">
    <location>
        <begin position="57"/>
        <end position="75"/>
    </location>
</feature>
<feature type="compositionally biased region" description="Basic and acidic residues" evidence="1">
    <location>
        <begin position="349"/>
        <end position="367"/>
    </location>
</feature>
<dbReference type="SUPFAM" id="SSF47986">
    <property type="entry name" value="DEATH domain"/>
    <property type="match status" value="1"/>
</dbReference>
<dbReference type="InterPro" id="IPR016729">
    <property type="entry name" value="FADD"/>
</dbReference>
<feature type="region of interest" description="Disordered" evidence="1">
    <location>
        <begin position="1"/>
        <end position="104"/>
    </location>
</feature>
<dbReference type="InterPro" id="IPR000488">
    <property type="entry name" value="Death_dom"/>
</dbReference>
<evidence type="ECO:0000313" key="4">
    <source>
        <dbReference type="Proteomes" id="UP001162480"/>
    </source>
</evidence>
<evidence type="ECO:0000256" key="1">
    <source>
        <dbReference type="SAM" id="MobiDB-lite"/>
    </source>
</evidence>
<dbReference type="Gene3D" id="1.10.533.10">
    <property type="entry name" value="Death Domain, Fas"/>
    <property type="match status" value="1"/>
</dbReference>
<evidence type="ECO:0000259" key="2">
    <source>
        <dbReference type="PROSITE" id="PS50017"/>
    </source>
</evidence>
<gene>
    <name evidence="3" type="ORF">OCTVUL_1B013271</name>
</gene>
<dbReference type="PROSITE" id="PS50017">
    <property type="entry name" value="DEATH_DOMAIN"/>
    <property type="match status" value="1"/>
</dbReference>
<dbReference type="CDD" id="cd01670">
    <property type="entry name" value="Death"/>
    <property type="match status" value="1"/>
</dbReference>
<dbReference type="GO" id="GO:0016301">
    <property type="term" value="F:kinase activity"/>
    <property type="evidence" value="ECO:0007669"/>
    <property type="project" value="UniProtKB-KW"/>
</dbReference>
<feature type="compositionally biased region" description="Polar residues" evidence="1">
    <location>
        <begin position="324"/>
        <end position="338"/>
    </location>
</feature>
<reference evidence="3" key="1">
    <citation type="submission" date="2023-08" db="EMBL/GenBank/DDBJ databases">
        <authorList>
            <person name="Alioto T."/>
            <person name="Alioto T."/>
            <person name="Gomez Garrido J."/>
        </authorList>
    </citation>
    <scope>NUCLEOTIDE SEQUENCE</scope>
</reference>
<accession>A0AA36FJH0</accession>
<dbReference type="Proteomes" id="UP001162480">
    <property type="component" value="Chromosome 26"/>
</dbReference>
<keyword evidence="4" id="KW-1185">Reference proteome</keyword>
<feature type="region of interest" description="Disordered" evidence="1">
    <location>
        <begin position="324"/>
        <end position="391"/>
    </location>
</feature>
<sequence length="453" mass="51118">MDGSSELHREDETDAVPLNNSETNTEPVCFETSISNSDTLPSLSETPETKAVPIINENDRNDDDSIPKPTKESHNKIRAIPKSNEDSDSKTDAVPQPCDYPSKNTPAMLVREGTRSYNMQATLLPREDPRKEFDPRCHKDDLFHNQPDSSYNDPHSEGAKALNMFSQCSNINIGMSNVFIGNANVTNVYPSEDMRINCMNHREKFSKYFKSNTILTEKHLNKISIYLGNKWKRVGRDLEIKNAELENIEANNQNNVEEQSFQMLNRWLQISKPDTCTSGNLANALFEAGCYDSIQFLPLEEEDETDAVPLNNSETNTEPVCFETSISNSDTLPSLSETPETKAVPIINENDRNDDDSIPKPTKESHNKIRAIPKSNEDSDSKTDAVPQPCDYPSKNTPAMLVLKELVAIICKQHSFPERIPEKNLTQDAIKMIYFTTSQTPLIMILIQKEQKL</sequence>
<dbReference type="EMBL" id="OX597839">
    <property type="protein sequence ID" value="CAI9741230.1"/>
    <property type="molecule type" value="Genomic_DNA"/>
</dbReference>
<feature type="compositionally biased region" description="Polar residues" evidence="1">
    <location>
        <begin position="18"/>
        <end position="46"/>
    </location>
</feature>